<dbReference type="Pfam" id="PF00013">
    <property type="entry name" value="KH_1"/>
    <property type="match status" value="1"/>
</dbReference>
<dbReference type="EMBL" id="PGGS01000297">
    <property type="protein sequence ID" value="PNH05547.1"/>
    <property type="molecule type" value="Genomic_DNA"/>
</dbReference>
<feature type="region of interest" description="Disordered" evidence="2">
    <location>
        <begin position="265"/>
        <end position="286"/>
    </location>
</feature>
<keyword evidence="5" id="KW-1185">Reference proteome</keyword>
<evidence type="ECO:0000256" key="1">
    <source>
        <dbReference type="PROSITE-ProRule" id="PRU00117"/>
    </source>
</evidence>
<evidence type="ECO:0000256" key="2">
    <source>
        <dbReference type="SAM" id="MobiDB-lite"/>
    </source>
</evidence>
<dbReference type="SUPFAM" id="SSF54791">
    <property type="entry name" value="Eukaryotic type KH-domain (KH-domain type I)"/>
    <property type="match status" value="1"/>
</dbReference>
<dbReference type="GO" id="GO:0003723">
    <property type="term" value="F:RNA binding"/>
    <property type="evidence" value="ECO:0007669"/>
    <property type="project" value="UniProtKB-UniRule"/>
</dbReference>
<dbReference type="Proteomes" id="UP000236333">
    <property type="component" value="Unassembled WGS sequence"/>
</dbReference>
<comment type="caution">
    <text evidence="4">The sequence shown here is derived from an EMBL/GenBank/DDBJ whole genome shotgun (WGS) entry which is preliminary data.</text>
</comment>
<evidence type="ECO:0000259" key="3">
    <source>
        <dbReference type="Pfam" id="PF00013"/>
    </source>
</evidence>
<dbReference type="InterPro" id="IPR004088">
    <property type="entry name" value="KH_dom_type_1"/>
</dbReference>
<reference evidence="4 5" key="1">
    <citation type="journal article" date="2017" name="Mol. Biol. Evol.">
        <title>The 4-celled Tetrabaena socialis nuclear genome reveals the essential components for genetic control of cell number at the origin of multicellularity in the volvocine lineage.</title>
        <authorList>
            <person name="Featherston J."/>
            <person name="Arakaki Y."/>
            <person name="Hanschen E.R."/>
            <person name="Ferris P.J."/>
            <person name="Michod R.E."/>
            <person name="Olson B.J.S.C."/>
            <person name="Nozaki H."/>
            <person name="Durand P.M."/>
        </authorList>
    </citation>
    <scope>NUCLEOTIDE SEQUENCE [LARGE SCALE GENOMIC DNA]</scope>
    <source>
        <strain evidence="4 5">NIES-571</strain>
    </source>
</reference>
<sequence length="339" mass="35894">MPYELVPLPPGVPPGAVVGRRGRNIKWLMTQSGARITVDNSGVHVKARTHEALILGVEVVSRQLHANVHSVVDSSRSCICSRWLPCSETAALEKIETSTTKCHFVSLLSGQQLDMRVKLLGLYGNAQDPVAREVAEVVVATCRRVGLTAFMDCPSRHLPPNRHLYADVVRKRTRTMYVGAIQAPDGSSHRLEFVAQTTSEAGEHARNHRGAAGYDEHWEMGGALPDVDVELQRMLATEVAGAGLEGPRAAEAPGVEPAGEVEEVARNGKKVEEVEEVGPAPSERLGAASCGGMGAGGGFSPCRAEAVLGALAAFVGALNQHLAAESAAQPQLRAGDEGE</sequence>
<dbReference type="AlphaFoldDB" id="A0A2J7ZZ52"/>
<evidence type="ECO:0000313" key="5">
    <source>
        <dbReference type="Proteomes" id="UP000236333"/>
    </source>
</evidence>
<feature type="domain" description="K Homology" evidence="3">
    <location>
        <begin position="15"/>
        <end position="41"/>
    </location>
</feature>
<keyword evidence="1" id="KW-0694">RNA-binding</keyword>
<proteinExistence type="predicted"/>
<name>A0A2J7ZZ52_9CHLO</name>
<organism evidence="4 5">
    <name type="scientific">Tetrabaena socialis</name>
    <dbReference type="NCBI Taxonomy" id="47790"/>
    <lineage>
        <taxon>Eukaryota</taxon>
        <taxon>Viridiplantae</taxon>
        <taxon>Chlorophyta</taxon>
        <taxon>core chlorophytes</taxon>
        <taxon>Chlorophyceae</taxon>
        <taxon>CS clade</taxon>
        <taxon>Chlamydomonadales</taxon>
        <taxon>Tetrabaenaceae</taxon>
        <taxon>Tetrabaena</taxon>
    </lineage>
</organism>
<accession>A0A2J7ZZ52</accession>
<dbReference type="CDD" id="cd00105">
    <property type="entry name" value="KH-I"/>
    <property type="match status" value="1"/>
</dbReference>
<protein>
    <recommendedName>
        <fullName evidence="3">K Homology domain-containing protein</fullName>
    </recommendedName>
</protein>
<gene>
    <name evidence="4" type="ORF">TSOC_008176</name>
</gene>
<evidence type="ECO:0000313" key="4">
    <source>
        <dbReference type="EMBL" id="PNH05547.1"/>
    </source>
</evidence>
<dbReference type="PROSITE" id="PS50084">
    <property type="entry name" value="KH_TYPE_1"/>
    <property type="match status" value="1"/>
</dbReference>
<dbReference type="InterPro" id="IPR036612">
    <property type="entry name" value="KH_dom_type_1_sf"/>
</dbReference>